<dbReference type="SUPFAM" id="SSF58104">
    <property type="entry name" value="Methyl-accepting chemotaxis protein (MCP) signaling domain"/>
    <property type="match status" value="1"/>
</dbReference>
<dbReference type="PANTHER" id="PTHR38753:SF1">
    <property type="entry name" value="SLR1441 PROTEIN"/>
    <property type="match status" value="1"/>
</dbReference>
<keyword evidence="1" id="KW-0175">Coiled coil</keyword>
<dbReference type="Proteomes" id="UP000509301">
    <property type="component" value="Chromosome"/>
</dbReference>
<reference evidence="2 3" key="1">
    <citation type="submission" date="2020-02" db="EMBL/GenBank/DDBJ databases">
        <title>Comparative genome analysis reveals the metabolism and evolution of the thermophilic archaeal genus Metallosphaera.</title>
        <authorList>
            <person name="Jiang C."/>
        </authorList>
    </citation>
    <scope>NUCLEOTIDE SEQUENCE [LARGE SCALE GENOMIC DNA]</scope>
    <source>
        <strain evidence="2 3">Ric-A</strain>
    </source>
</reference>
<evidence type="ECO:0000313" key="3">
    <source>
        <dbReference type="Proteomes" id="UP000509301"/>
    </source>
</evidence>
<dbReference type="Gene3D" id="1.20.5.300">
    <property type="match status" value="1"/>
</dbReference>
<evidence type="ECO:0000313" key="2">
    <source>
        <dbReference type="EMBL" id="QKR00693.1"/>
    </source>
</evidence>
<proteinExistence type="predicted"/>
<dbReference type="AlphaFoldDB" id="A0A6N0NXU3"/>
<dbReference type="KEGG" id="mten:GWK48_10105"/>
<dbReference type="GeneID" id="55642299"/>
<name>A0A6N0NXU3_9CREN</name>
<accession>A0A6N0NXU3</accession>
<dbReference type="Gene3D" id="1.10.287.950">
    <property type="entry name" value="Methyl-accepting chemotaxis protein"/>
    <property type="match status" value="1"/>
</dbReference>
<feature type="coiled-coil region" evidence="1">
    <location>
        <begin position="94"/>
        <end position="185"/>
    </location>
</feature>
<protein>
    <submittedName>
        <fullName evidence="2">Uncharacterized protein</fullName>
    </submittedName>
</protein>
<dbReference type="EMBL" id="CP049074">
    <property type="protein sequence ID" value="QKR00693.1"/>
    <property type="molecule type" value="Genomic_DNA"/>
</dbReference>
<dbReference type="OrthoDB" id="28659at2157"/>
<sequence length="357" mass="41336">MAIDENTVREIVRKELESLLISSLTSAVRELQLLIGDVKERQKAYEQWVEEQKREISELREVTAKLVEGFASLSSVTTENTNAITELRKVMEVLVKQTEENTKAITELRKQTEENTKAITELRKQTEENTKAITELRKQTEENTKAITELRKQTEENTKAITELRKQTEENTKAITELRKQTEENTKAITELRKMVEALAKQTEENTKAIAELRRIVAKLVKAVEGLNRRVGGLENTFGLIVEDYIRKDLILWFQSKGTEVKDVRPKTVKVGSEVMEFDAYIEVGNMVYVGEIKATLRKRDMFKLKTKVDILRNYLKDKEVVPFIVYRLKRGKPEELGKMLNITVVKYMKGGYFEER</sequence>
<evidence type="ECO:0000256" key="1">
    <source>
        <dbReference type="SAM" id="Coils"/>
    </source>
</evidence>
<keyword evidence="3" id="KW-1185">Reference proteome</keyword>
<gene>
    <name evidence="2" type="ORF">GWK48_10105</name>
</gene>
<dbReference type="PANTHER" id="PTHR38753">
    <property type="entry name" value="SLR1441 PROTEIN"/>
    <property type="match status" value="1"/>
</dbReference>
<organism evidence="2 3">
    <name type="scientific">Metallosphaera tengchongensis</name>
    <dbReference type="NCBI Taxonomy" id="1532350"/>
    <lineage>
        <taxon>Archaea</taxon>
        <taxon>Thermoproteota</taxon>
        <taxon>Thermoprotei</taxon>
        <taxon>Sulfolobales</taxon>
        <taxon>Sulfolobaceae</taxon>
        <taxon>Metallosphaera</taxon>
    </lineage>
</organism>
<dbReference type="RefSeq" id="WP_174631960.1">
    <property type="nucleotide sequence ID" value="NZ_CP049074.1"/>
</dbReference>